<dbReference type="eggNOG" id="COG3572">
    <property type="taxonomic scope" value="Bacteria"/>
</dbReference>
<comment type="function">
    <text evidence="10">Catalyzes the synthesis of gamma-glutamylcysteine (gamma-GC).</text>
</comment>
<evidence type="ECO:0000313" key="13">
    <source>
        <dbReference type="Proteomes" id="UP000024942"/>
    </source>
</evidence>
<dbReference type="InterPro" id="IPR006336">
    <property type="entry name" value="GCS2"/>
</dbReference>
<keyword evidence="6 10" id="KW-0547">Nucleotide-binding</keyword>
<dbReference type="Proteomes" id="UP000024942">
    <property type="component" value="Unassembled WGS sequence"/>
</dbReference>
<evidence type="ECO:0000256" key="4">
    <source>
        <dbReference type="ARBA" id="ARBA00022598"/>
    </source>
</evidence>
<comment type="caution">
    <text evidence="12">The sequence shown here is derived from an EMBL/GenBank/DDBJ whole genome shotgun (WGS) entry which is preliminary data.</text>
</comment>
<dbReference type="SUPFAM" id="SSF55931">
    <property type="entry name" value="Glutamine synthetase/guanido kinase"/>
    <property type="match status" value="1"/>
</dbReference>
<dbReference type="NCBIfam" id="TIGR01436">
    <property type="entry name" value="glu_cys_lig_pln"/>
    <property type="match status" value="1"/>
</dbReference>
<dbReference type="GO" id="GO:0004357">
    <property type="term" value="F:glutamate-cysteine ligase activity"/>
    <property type="evidence" value="ECO:0007669"/>
    <property type="project" value="UniProtKB-UniRule"/>
</dbReference>
<keyword evidence="8" id="KW-0809">Transit peptide</keyword>
<dbReference type="AlphaFoldDB" id="A0A059G8A4"/>
<keyword evidence="13" id="KW-1185">Reference proteome</keyword>
<dbReference type="STRING" id="1280953.HOC_08287"/>
<evidence type="ECO:0000256" key="1">
    <source>
        <dbReference type="ARBA" id="ARBA00005006"/>
    </source>
</evidence>
<evidence type="ECO:0000256" key="2">
    <source>
        <dbReference type="ARBA" id="ARBA00010253"/>
    </source>
</evidence>
<evidence type="ECO:0000256" key="11">
    <source>
        <dbReference type="PIRSR" id="PIRSR017901-50"/>
    </source>
</evidence>
<dbReference type="InterPro" id="IPR035434">
    <property type="entry name" value="GCL_bact_plant"/>
</dbReference>
<name>A0A059G8A4_9PROT</name>
<dbReference type="PATRIC" id="fig|1280953.3.peg.1675"/>
<evidence type="ECO:0000256" key="6">
    <source>
        <dbReference type="ARBA" id="ARBA00022741"/>
    </source>
</evidence>
<sequence length="471" mass="52528">MCTSIADLWEAEMTTPTADIDESSARIESKTELVAYLDAGSKPRADWRIGTEHEKFGFTTADLRPLPYEGKASILAMLEGLRDTFDWEPIVEGGHLIGLKKDGASVSLEPGGQFELSGAPLETIHQTCNEVGSHLAEVRQIAQPLGIAFLGTGASPLWSLAETPVMPKGRYRIMTEYMDKVGRLGRQMMFRTCTVQTNLDFGSEADMVKKFRVSLALQPLGTALFANSPFLDGRPNGFLSYRSQIWTDTDPDRTGMLPFVFDQGFGFEQYVDYALDVPMYFVRRQGKYLDASGLSFRDFMAGKLPILPGELPAMGDFEDHLSTIFPEVRLKRFLEMRGSDAGPWSRLCAFSAFWTGLLYCDQCLDAAWDLVKNWTDAERESMRQGVRTLGLRTPIPGGGSMQDLAKQVLELSRQGLRNRANLSTSGDDETGYLTELDEIAKTGLTPADRLLARYHGPWNRDVRPIFTEEAY</sequence>
<dbReference type="EC" id="6.3.2.2" evidence="10"/>
<dbReference type="Pfam" id="PF04107">
    <property type="entry name" value="GCS2"/>
    <property type="match status" value="1"/>
</dbReference>
<protein>
    <recommendedName>
        <fullName evidence="10">Glutamate--cysteine ligase</fullName>
        <ecNumber evidence="10">6.3.2.2</ecNumber>
    </recommendedName>
</protein>
<evidence type="ECO:0000256" key="7">
    <source>
        <dbReference type="ARBA" id="ARBA00022840"/>
    </source>
</evidence>
<evidence type="ECO:0000256" key="10">
    <source>
        <dbReference type="PIRNR" id="PIRNR017901"/>
    </source>
</evidence>
<keyword evidence="4 10" id="KW-0436">Ligase</keyword>
<evidence type="ECO:0000256" key="5">
    <source>
        <dbReference type="ARBA" id="ARBA00022684"/>
    </source>
</evidence>
<comment type="pathway">
    <text evidence="1">Sulfur metabolism; glutathione biosynthesis; glutathione from L-cysteine and L-glutamate: step 1/2.</text>
</comment>
<dbReference type="GO" id="GO:0005524">
    <property type="term" value="F:ATP binding"/>
    <property type="evidence" value="ECO:0007669"/>
    <property type="project" value="UniProtKB-UniRule"/>
</dbReference>
<keyword evidence="7 10" id="KW-0067">ATP-binding</keyword>
<dbReference type="GO" id="GO:0006750">
    <property type="term" value="P:glutathione biosynthetic process"/>
    <property type="evidence" value="ECO:0007669"/>
    <property type="project" value="UniProtKB-UniRule"/>
</dbReference>
<evidence type="ECO:0000313" key="12">
    <source>
        <dbReference type="EMBL" id="KDA02929.1"/>
    </source>
</evidence>
<reference evidence="12 13" key="1">
    <citation type="journal article" date="2014" name="Antonie Van Leeuwenhoek">
        <title>Hyphomonas beringensis sp. nov. and Hyphomonas chukchiensis sp. nov., isolated from surface seawater of the Bering Sea and Chukchi Sea.</title>
        <authorList>
            <person name="Li C."/>
            <person name="Lai Q."/>
            <person name="Li G."/>
            <person name="Dong C."/>
            <person name="Wang J."/>
            <person name="Liao Y."/>
            <person name="Shao Z."/>
        </authorList>
    </citation>
    <scope>NUCLEOTIDE SEQUENCE [LARGE SCALE GENOMIC DNA]</scope>
    <source>
        <strain evidence="12 13">SCH89</strain>
    </source>
</reference>
<keyword evidence="5" id="KW-0317">Glutathione biosynthesis</keyword>
<comment type="similarity">
    <text evidence="10">Belongs to the glutamate--cysteine ligase type 2 family. EgtA subfamily.</text>
</comment>
<dbReference type="PANTHER" id="PTHR34378:SF1">
    <property type="entry name" value="GLUTAMATE--CYSTEINE LIGASE, CHLOROPLASTIC"/>
    <property type="match status" value="1"/>
</dbReference>
<dbReference type="Gene3D" id="3.30.590.20">
    <property type="match status" value="1"/>
</dbReference>
<dbReference type="InterPro" id="IPR014746">
    <property type="entry name" value="Gln_synth/guanido_kin_cat_dom"/>
</dbReference>
<keyword evidence="9 11" id="KW-1015">Disulfide bond</keyword>
<dbReference type="PANTHER" id="PTHR34378">
    <property type="entry name" value="GLUTAMATE--CYSTEINE LIGASE, CHLOROPLASTIC"/>
    <property type="match status" value="1"/>
</dbReference>
<gene>
    <name evidence="12" type="ORF">HOC_08287</name>
</gene>
<comment type="subunit">
    <text evidence="3">Homodimer or monomer when oxidized or reduced, respectively.</text>
</comment>
<evidence type="ECO:0000256" key="3">
    <source>
        <dbReference type="ARBA" id="ARBA00011153"/>
    </source>
</evidence>
<evidence type="ECO:0000256" key="9">
    <source>
        <dbReference type="ARBA" id="ARBA00023157"/>
    </source>
</evidence>
<comment type="similarity">
    <text evidence="2">Belongs to the carboxylate-amine ligase family. Glutamate--cysteine ligase type 2 subfamily.</text>
</comment>
<proteinExistence type="inferred from homology"/>
<organism evidence="12 13">
    <name type="scientific">Hyphomonas oceanitis SCH89</name>
    <dbReference type="NCBI Taxonomy" id="1280953"/>
    <lineage>
        <taxon>Bacteria</taxon>
        <taxon>Pseudomonadati</taxon>
        <taxon>Pseudomonadota</taxon>
        <taxon>Alphaproteobacteria</taxon>
        <taxon>Hyphomonadales</taxon>
        <taxon>Hyphomonadaceae</taxon>
        <taxon>Hyphomonas</taxon>
    </lineage>
</organism>
<feature type="disulfide bond" evidence="11">
    <location>
        <begin position="128"/>
        <end position="348"/>
    </location>
</feature>
<dbReference type="EMBL" id="ARYL01000010">
    <property type="protein sequence ID" value="KDA02929.1"/>
    <property type="molecule type" value="Genomic_DNA"/>
</dbReference>
<comment type="catalytic activity">
    <reaction evidence="10">
        <text>L-cysteine + L-glutamate + ATP = gamma-L-glutamyl-L-cysteine + ADP + phosphate + H(+)</text>
        <dbReference type="Rhea" id="RHEA:13285"/>
        <dbReference type="ChEBI" id="CHEBI:15378"/>
        <dbReference type="ChEBI" id="CHEBI:29985"/>
        <dbReference type="ChEBI" id="CHEBI:30616"/>
        <dbReference type="ChEBI" id="CHEBI:35235"/>
        <dbReference type="ChEBI" id="CHEBI:43474"/>
        <dbReference type="ChEBI" id="CHEBI:58173"/>
        <dbReference type="ChEBI" id="CHEBI:456216"/>
        <dbReference type="EC" id="6.3.2.2"/>
    </reaction>
</comment>
<dbReference type="InterPro" id="IPR011556">
    <property type="entry name" value="Glut_cys_lig_pln_type"/>
</dbReference>
<evidence type="ECO:0000256" key="8">
    <source>
        <dbReference type="ARBA" id="ARBA00022946"/>
    </source>
</evidence>
<accession>A0A059G8A4</accession>
<dbReference type="PIRSF" id="PIRSF017901">
    <property type="entry name" value="GCL"/>
    <property type="match status" value="1"/>
</dbReference>